<dbReference type="GO" id="GO:0042781">
    <property type="term" value="F:3'-tRNA processing endoribonuclease activity"/>
    <property type="evidence" value="ECO:0007669"/>
    <property type="project" value="TreeGrafter"/>
</dbReference>
<dbReference type="GO" id="GO:0001682">
    <property type="term" value="P:tRNA 5'-leader removal"/>
    <property type="evidence" value="ECO:0007669"/>
    <property type="project" value="UniProtKB-UniRule"/>
</dbReference>
<evidence type="ECO:0000256" key="4">
    <source>
        <dbReference type="ARBA" id="ARBA00022801"/>
    </source>
</evidence>
<evidence type="ECO:0000313" key="9">
    <source>
        <dbReference type="Proteomes" id="UP000008229"/>
    </source>
</evidence>
<accession>D3F3X4</accession>
<protein>
    <recommendedName>
        <fullName evidence="6 7">Ribonuclease P protein component</fullName>
        <shortName evidence="6">RNase P protein</shortName>
        <shortName evidence="6">RNaseP protein</shortName>
        <ecNumber evidence="6 7">3.1.26.5</ecNumber>
    </recommendedName>
    <alternativeName>
        <fullName evidence="6">Protein C5</fullName>
    </alternativeName>
</protein>
<dbReference type="InterPro" id="IPR020568">
    <property type="entry name" value="Ribosomal_Su5_D2-typ_SF"/>
</dbReference>
<dbReference type="PANTHER" id="PTHR33992">
    <property type="entry name" value="RIBONUCLEASE P PROTEIN COMPONENT"/>
    <property type="match status" value="1"/>
</dbReference>
<keyword evidence="5 6" id="KW-0694">RNA-binding</keyword>
<evidence type="ECO:0000313" key="8">
    <source>
        <dbReference type="EMBL" id="ADB54349.1"/>
    </source>
</evidence>
<comment type="subunit">
    <text evidence="6">Consists of a catalytic RNA component (M1 or rnpB) and a protein subunit.</text>
</comment>
<dbReference type="AlphaFoldDB" id="D3F3X4"/>
<dbReference type="Pfam" id="PF00825">
    <property type="entry name" value="Ribonuclease_P"/>
    <property type="match status" value="1"/>
</dbReference>
<dbReference type="KEGG" id="cwo:Cwoe_5949"/>
<dbReference type="HAMAP" id="MF_00227">
    <property type="entry name" value="RNase_P"/>
    <property type="match status" value="1"/>
</dbReference>
<dbReference type="InterPro" id="IPR014721">
    <property type="entry name" value="Ribsml_uS5_D2-typ_fold_subgr"/>
</dbReference>
<evidence type="ECO:0000256" key="1">
    <source>
        <dbReference type="ARBA" id="ARBA00022694"/>
    </source>
</evidence>
<comment type="catalytic activity">
    <reaction evidence="6">
        <text>Endonucleolytic cleavage of RNA, removing 5'-extranucleotides from tRNA precursor.</text>
        <dbReference type="EC" id="3.1.26.5"/>
    </reaction>
</comment>
<dbReference type="EC" id="3.1.26.5" evidence="6 7"/>
<evidence type="ECO:0000256" key="3">
    <source>
        <dbReference type="ARBA" id="ARBA00022759"/>
    </source>
</evidence>
<keyword evidence="3 6" id="KW-0255">Endonuclease</keyword>
<comment type="function">
    <text evidence="6">RNaseP catalyzes the removal of the 5'-leader sequence from pre-tRNA to produce the mature 5'-terminus. It can also cleave other RNA substrates such as 4.5S RNA. The protein component plays an auxiliary but essential role in vivo by binding to the 5'-leader sequence and broadening the substrate specificity of the ribozyme.</text>
</comment>
<dbReference type="OrthoDB" id="196964at2"/>
<dbReference type="eggNOG" id="COG0594">
    <property type="taxonomic scope" value="Bacteria"/>
</dbReference>
<dbReference type="Proteomes" id="UP000008229">
    <property type="component" value="Chromosome"/>
</dbReference>
<organism evidence="8 9">
    <name type="scientific">Conexibacter woesei (strain DSM 14684 / CCUG 47730 / CIP 108061 / JCM 11494 / NBRC 100937 / ID131577)</name>
    <dbReference type="NCBI Taxonomy" id="469383"/>
    <lineage>
        <taxon>Bacteria</taxon>
        <taxon>Bacillati</taxon>
        <taxon>Actinomycetota</taxon>
        <taxon>Thermoleophilia</taxon>
        <taxon>Solirubrobacterales</taxon>
        <taxon>Conexibacteraceae</taxon>
        <taxon>Conexibacter</taxon>
    </lineage>
</organism>
<dbReference type="HOGENOM" id="CLU_117179_9_0_11"/>
<evidence type="ECO:0000256" key="6">
    <source>
        <dbReference type="HAMAP-Rule" id="MF_00227"/>
    </source>
</evidence>
<evidence type="ECO:0000256" key="7">
    <source>
        <dbReference type="NCBIfam" id="TIGR00188"/>
    </source>
</evidence>
<dbReference type="Gene3D" id="3.30.230.10">
    <property type="match status" value="1"/>
</dbReference>
<dbReference type="GO" id="GO:0030677">
    <property type="term" value="C:ribonuclease P complex"/>
    <property type="evidence" value="ECO:0007669"/>
    <property type="project" value="TreeGrafter"/>
</dbReference>
<sequence>MSARPGVAARRSKRGRLSRSAEFDRVFRQGRSLANRVLVLYAFPRAEEGEPRLGVSVSRKVGGAVERNHVKRLLREAFEQESRGLPDGHDVVVVARPEARAVAEREGLAGIQAALAELIARARERADGERRR</sequence>
<dbReference type="PANTHER" id="PTHR33992:SF1">
    <property type="entry name" value="RIBONUCLEASE P PROTEIN COMPONENT"/>
    <property type="match status" value="1"/>
</dbReference>
<name>D3F3X4_CONWI</name>
<gene>
    <name evidence="6" type="primary">rnpA</name>
    <name evidence="8" type="ordered locus">Cwoe_5949</name>
</gene>
<keyword evidence="1 6" id="KW-0819">tRNA processing</keyword>
<dbReference type="EMBL" id="CP001854">
    <property type="protein sequence ID" value="ADB54349.1"/>
    <property type="molecule type" value="Genomic_DNA"/>
</dbReference>
<reference evidence="9" key="2">
    <citation type="submission" date="2010-01" db="EMBL/GenBank/DDBJ databases">
        <title>The complete genome of Conexibacter woesei DSM 14684.</title>
        <authorList>
            <consortium name="US DOE Joint Genome Institute (JGI-PGF)"/>
            <person name="Lucas S."/>
            <person name="Copeland A."/>
            <person name="Lapidus A."/>
            <person name="Glavina del Rio T."/>
            <person name="Dalin E."/>
            <person name="Tice H."/>
            <person name="Bruce D."/>
            <person name="Goodwin L."/>
            <person name="Pitluck S."/>
            <person name="Kyrpides N."/>
            <person name="Mavromatis K."/>
            <person name="Ivanova N."/>
            <person name="Mikhailova N."/>
            <person name="Chertkov O."/>
            <person name="Brettin T."/>
            <person name="Detter J.C."/>
            <person name="Han C."/>
            <person name="Larimer F."/>
            <person name="Land M."/>
            <person name="Hauser L."/>
            <person name="Markowitz V."/>
            <person name="Cheng J.-F."/>
            <person name="Hugenholtz P."/>
            <person name="Woyke T."/>
            <person name="Wu D."/>
            <person name="Pukall R."/>
            <person name="Steenblock K."/>
            <person name="Schneider S."/>
            <person name="Klenk H.-P."/>
            <person name="Eisen J.A."/>
        </authorList>
    </citation>
    <scope>NUCLEOTIDE SEQUENCE [LARGE SCALE GENOMIC DNA]</scope>
    <source>
        <strain evidence="9">DSM 14684 / CIP 108061 / JCM 11494 / NBRC 100937 / ID131577</strain>
    </source>
</reference>
<dbReference type="STRING" id="469383.Cwoe_5949"/>
<evidence type="ECO:0000256" key="2">
    <source>
        <dbReference type="ARBA" id="ARBA00022722"/>
    </source>
</evidence>
<dbReference type="GO" id="GO:0000049">
    <property type="term" value="F:tRNA binding"/>
    <property type="evidence" value="ECO:0007669"/>
    <property type="project" value="UniProtKB-UniRule"/>
</dbReference>
<dbReference type="NCBIfam" id="TIGR00188">
    <property type="entry name" value="rnpA"/>
    <property type="match status" value="1"/>
</dbReference>
<reference evidence="8 9" key="1">
    <citation type="journal article" date="2010" name="Stand. Genomic Sci.">
        <title>Complete genome sequence of Conexibacter woesei type strain (ID131577).</title>
        <authorList>
            <person name="Pukall R."/>
            <person name="Lapidus A."/>
            <person name="Glavina Del Rio T."/>
            <person name="Copeland A."/>
            <person name="Tice H."/>
            <person name="Cheng J.-F."/>
            <person name="Lucas S."/>
            <person name="Chen F."/>
            <person name="Nolan M."/>
            <person name="Bruce D."/>
            <person name="Goodwin L."/>
            <person name="Pitluck S."/>
            <person name="Mavromatis K."/>
            <person name="Ivanova N."/>
            <person name="Ovchinnikova G."/>
            <person name="Pati A."/>
            <person name="Chen A."/>
            <person name="Palaniappan K."/>
            <person name="Land M."/>
            <person name="Hauser L."/>
            <person name="Chang Y.-J."/>
            <person name="Jeffries C.D."/>
            <person name="Chain P."/>
            <person name="Meincke L."/>
            <person name="Sims D."/>
            <person name="Brettin T."/>
            <person name="Detter J.C."/>
            <person name="Rohde M."/>
            <person name="Goeker M."/>
            <person name="Bristow J."/>
            <person name="Eisen J.A."/>
            <person name="Markowitz V."/>
            <person name="Kyrpides N.C."/>
            <person name="Klenk H.-P."/>
            <person name="Hugenholtz P."/>
        </authorList>
    </citation>
    <scope>NUCLEOTIDE SEQUENCE [LARGE SCALE GENOMIC DNA]</scope>
    <source>
        <strain evidence="9">DSM 14684 / CIP 108061 / JCM 11494 / NBRC 100937 / ID131577</strain>
    </source>
</reference>
<keyword evidence="2 6" id="KW-0540">Nuclease</keyword>
<proteinExistence type="inferred from homology"/>
<keyword evidence="9" id="KW-1185">Reference proteome</keyword>
<dbReference type="RefSeq" id="WP_012937400.1">
    <property type="nucleotide sequence ID" value="NC_013739.1"/>
</dbReference>
<dbReference type="GO" id="GO:0004526">
    <property type="term" value="F:ribonuclease P activity"/>
    <property type="evidence" value="ECO:0007669"/>
    <property type="project" value="UniProtKB-UniRule"/>
</dbReference>
<dbReference type="InterPro" id="IPR000100">
    <property type="entry name" value="RNase_P"/>
</dbReference>
<evidence type="ECO:0000256" key="5">
    <source>
        <dbReference type="ARBA" id="ARBA00022884"/>
    </source>
</evidence>
<dbReference type="SUPFAM" id="SSF54211">
    <property type="entry name" value="Ribosomal protein S5 domain 2-like"/>
    <property type="match status" value="1"/>
</dbReference>
<keyword evidence="4 6" id="KW-0378">Hydrolase</keyword>
<comment type="similarity">
    <text evidence="6">Belongs to the RnpA family.</text>
</comment>